<gene>
    <name evidence="10" type="ORF">FA14DRAFT_159820</name>
</gene>
<dbReference type="InterPro" id="IPR007504">
    <property type="entry name" value="H/ACA_rnp_Gar1/Naf1"/>
</dbReference>
<dbReference type="OrthoDB" id="21550at2759"/>
<evidence type="ECO:0000256" key="3">
    <source>
        <dbReference type="ARBA" id="ARBA00021438"/>
    </source>
</evidence>
<evidence type="ECO:0000256" key="9">
    <source>
        <dbReference type="SAM" id="MobiDB-lite"/>
    </source>
</evidence>
<accession>A0A316VPK0</accession>
<dbReference type="Gene3D" id="2.40.10.230">
    <property type="entry name" value="Probable tRNA pseudouridine synthase domain"/>
    <property type="match status" value="1"/>
</dbReference>
<evidence type="ECO:0000256" key="5">
    <source>
        <dbReference type="ARBA" id="ARBA00022552"/>
    </source>
</evidence>
<protein>
    <recommendedName>
        <fullName evidence="3">H/ACA ribonucleoprotein complex non-core subunit NAF1</fullName>
    </recommendedName>
</protein>
<organism evidence="10 11">
    <name type="scientific">Meira miltonrushii</name>
    <dbReference type="NCBI Taxonomy" id="1280837"/>
    <lineage>
        <taxon>Eukaryota</taxon>
        <taxon>Fungi</taxon>
        <taxon>Dikarya</taxon>
        <taxon>Basidiomycota</taxon>
        <taxon>Ustilaginomycotina</taxon>
        <taxon>Exobasidiomycetes</taxon>
        <taxon>Exobasidiales</taxon>
        <taxon>Brachybasidiaceae</taxon>
        <taxon>Meira</taxon>
    </lineage>
</organism>
<dbReference type="InterPro" id="IPR009000">
    <property type="entry name" value="Transl_B-barrel_sf"/>
</dbReference>
<dbReference type="GeneID" id="37020182"/>
<dbReference type="STRING" id="1280837.A0A316VPK0"/>
<dbReference type="GO" id="GO:0006364">
    <property type="term" value="P:rRNA processing"/>
    <property type="evidence" value="ECO:0007669"/>
    <property type="project" value="UniProtKB-KW"/>
</dbReference>
<evidence type="ECO:0000313" key="11">
    <source>
        <dbReference type="Proteomes" id="UP000245771"/>
    </source>
</evidence>
<feature type="region of interest" description="Disordered" evidence="9">
    <location>
        <begin position="421"/>
        <end position="474"/>
    </location>
</feature>
<feature type="compositionally biased region" description="Basic and acidic residues" evidence="9">
    <location>
        <begin position="446"/>
        <end position="460"/>
    </location>
</feature>
<reference evidence="10 11" key="1">
    <citation type="journal article" date="2018" name="Mol. Biol. Evol.">
        <title>Broad Genomic Sampling Reveals a Smut Pathogenic Ancestry of the Fungal Clade Ustilaginomycotina.</title>
        <authorList>
            <person name="Kijpornyongpan T."/>
            <person name="Mondo S.J."/>
            <person name="Barry K."/>
            <person name="Sandor L."/>
            <person name="Lee J."/>
            <person name="Lipzen A."/>
            <person name="Pangilinan J."/>
            <person name="LaButti K."/>
            <person name="Hainaut M."/>
            <person name="Henrissat B."/>
            <person name="Grigoriev I.V."/>
            <person name="Spatafora J.W."/>
            <person name="Aime M.C."/>
        </authorList>
    </citation>
    <scope>NUCLEOTIDE SEQUENCE [LARGE SCALE GENOMIC DNA]</scope>
    <source>
        <strain evidence="10 11">MCA 3882</strain>
    </source>
</reference>
<dbReference type="PANTHER" id="PTHR31633:SF1">
    <property type="entry name" value="H_ACA RIBONUCLEOPROTEIN COMPLEX NON-CORE SUBUNIT NAF1"/>
    <property type="match status" value="1"/>
</dbReference>
<sequence length="718" mass="77208">MDDDSKQLEIDSVRSNNDAIINGEQAAMVPSDILEEKANAENVVKDEENDHVRQTENIEDIHDDTAQDPIHTEAIAQDTKETIPDVIADSINAMPEAQTAISDLDLIRAQIEADAEMQKVTESEGITSGPQDELKRLRQLVLATRGSKGQLPPGWDDEAGSEQVVPGEQAQPGGEGQSSEDLVQSALKKVDATQVPDSEEDDDSNSDSSSDESSSSSDSLPSTGAGVRNGKRRGKVVMQTGYDSGDDGEGGASGAGGRGPATKNEVIEPTVDVPPYTLVPEGIDIRSLGKIHSIVDSVVVVSQDTGKAPGAQNTNGYLVPPVDRTGRVGEQEGEYSVLDTGSVLAFEDRNVLGVVFETFGSVQAPLYALRFASSAHVNLDQIQLGKPVFYVPNGSSYILTRALRAMGKGSDASNIWDEEVGDAEQEFSDDEAEAAFKKNQKAKRSGNSDKDGGKGKKRNAENAFAGQNSAQVKSSVVKHNLPARPMGSAMQPAMHRDADLSSATRSMPLPYDDDGQISSTPLPGLETSYESNVLSYSSPSTVGAPSYQHIRPRGGSSQVMRGRGRGNGRGGMIGHVNPNMNNSSSPVGANGWNTGTQMPQMLQQQAQWSGQGYPQQQQQQWQASYGQAYQQQPQMMNPQMQQYAGYAATQGYPVYTQAVEQQGVDSTNSYDPSKPLFPYRQQQQQQQQQQSTAPPQYSYGQQGWPTYPYQPQNGSPPN</sequence>
<dbReference type="GO" id="GO:0005732">
    <property type="term" value="C:sno(s)RNA-containing ribonucleoprotein complex"/>
    <property type="evidence" value="ECO:0007669"/>
    <property type="project" value="InterPro"/>
</dbReference>
<keyword evidence="4" id="KW-0690">Ribosome biogenesis</keyword>
<dbReference type="Proteomes" id="UP000245771">
    <property type="component" value="Unassembled WGS sequence"/>
</dbReference>
<feature type="compositionally biased region" description="Low complexity" evidence="9">
    <location>
        <begin position="166"/>
        <end position="180"/>
    </location>
</feature>
<feature type="compositionally biased region" description="Low complexity" evidence="9">
    <location>
        <begin position="681"/>
        <end position="690"/>
    </location>
</feature>
<feature type="compositionally biased region" description="Basic and acidic residues" evidence="9">
    <location>
        <begin position="41"/>
        <end position="65"/>
    </location>
</feature>
<keyword evidence="11" id="KW-1185">Reference proteome</keyword>
<dbReference type="InParanoid" id="A0A316VPK0"/>
<comment type="similarity">
    <text evidence="2">Belongs to the NAF1 family.</text>
</comment>
<dbReference type="GO" id="GO:0005634">
    <property type="term" value="C:nucleus"/>
    <property type="evidence" value="ECO:0007669"/>
    <property type="project" value="UniProtKB-SubCell"/>
</dbReference>
<dbReference type="Pfam" id="PF04410">
    <property type="entry name" value="Gar1"/>
    <property type="match status" value="1"/>
</dbReference>
<feature type="region of interest" description="Disordered" evidence="9">
    <location>
        <begin position="536"/>
        <end position="559"/>
    </location>
</feature>
<dbReference type="GO" id="GO:0003723">
    <property type="term" value="F:RNA binding"/>
    <property type="evidence" value="ECO:0007669"/>
    <property type="project" value="UniProtKB-KW"/>
</dbReference>
<evidence type="ECO:0000256" key="4">
    <source>
        <dbReference type="ARBA" id="ARBA00022517"/>
    </source>
</evidence>
<dbReference type="InterPro" id="IPR038664">
    <property type="entry name" value="Gar1/Naf1_Cbf5-bd_sf"/>
</dbReference>
<dbReference type="PANTHER" id="PTHR31633">
    <property type="entry name" value="H/ACA RIBONUCLEOPROTEIN COMPLEX NON-CORE SUBUNIT NAF1"/>
    <property type="match status" value="1"/>
</dbReference>
<dbReference type="SUPFAM" id="SSF50447">
    <property type="entry name" value="Translation proteins"/>
    <property type="match status" value="1"/>
</dbReference>
<dbReference type="AlphaFoldDB" id="A0A316VPK0"/>
<keyword evidence="7" id="KW-0694">RNA-binding</keyword>
<feature type="compositionally biased region" description="Gly residues" evidence="9">
    <location>
        <begin position="250"/>
        <end position="259"/>
    </location>
</feature>
<dbReference type="EMBL" id="KZ819602">
    <property type="protein sequence ID" value="PWN38081.1"/>
    <property type="molecule type" value="Genomic_DNA"/>
</dbReference>
<keyword evidence="5" id="KW-0698">rRNA processing</keyword>
<evidence type="ECO:0000256" key="7">
    <source>
        <dbReference type="ARBA" id="ARBA00022884"/>
    </source>
</evidence>
<comment type="subcellular location">
    <subcellularLocation>
        <location evidence="1">Nucleus</location>
    </subcellularLocation>
</comment>
<feature type="compositionally biased region" description="Polar residues" evidence="9">
    <location>
        <begin position="691"/>
        <end position="718"/>
    </location>
</feature>
<dbReference type="InterPro" id="IPR040309">
    <property type="entry name" value="Naf1"/>
</dbReference>
<dbReference type="RefSeq" id="XP_025358383.1">
    <property type="nucleotide sequence ID" value="XM_025498401.1"/>
</dbReference>
<feature type="compositionally biased region" description="Low complexity" evidence="9">
    <location>
        <begin position="206"/>
        <end position="219"/>
    </location>
</feature>
<feature type="region of interest" description="Disordered" evidence="9">
    <location>
        <begin position="41"/>
        <end position="68"/>
    </location>
</feature>
<dbReference type="GO" id="GO:0000493">
    <property type="term" value="P:box H/ACA snoRNP assembly"/>
    <property type="evidence" value="ECO:0007669"/>
    <property type="project" value="InterPro"/>
</dbReference>
<evidence type="ECO:0000256" key="1">
    <source>
        <dbReference type="ARBA" id="ARBA00004123"/>
    </source>
</evidence>
<name>A0A316VPK0_9BASI</name>
<feature type="region of interest" description="Disordered" evidence="9">
    <location>
        <begin position="663"/>
        <end position="718"/>
    </location>
</feature>
<evidence type="ECO:0000313" key="10">
    <source>
        <dbReference type="EMBL" id="PWN38081.1"/>
    </source>
</evidence>
<dbReference type="GO" id="GO:0001522">
    <property type="term" value="P:pseudouridine synthesis"/>
    <property type="evidence" value="ECO:0007669"/>
    <property type="project" value="InterPro"/>
</dbReference>
<feature type="compositionally biased region" description="Acidic residues" evidence="9">
    <location>
        <begin position="421"/>
        <end position="433"/>
    </location>
</feature>
<feature type="region of interest" description="Disordered" evidence="9">
    <location>
        <begin position="146"/>
        <end position="267"/>
    </location>
</feature>
<evidence type="ECO:0000256" key="8">
    <source>
        <dbReference type="ARBA" id="ARBA00023242"/>
    </source>
</evidence>
<feature type="compositionally biased region" description="Polar residues" evidence="9">
    <location>
        <begin position="465"/>
        <end position="474"/>
    </location>
</feature>
<proteinExistence type="inferred from homology"/>
<evidence type="ECO:0000256" key="2">
    <source>
        <dbReference type="ARBA" id="ARBA00009801"/>
    </source>
</evidence>
<evidence type="ECO:0000256" key="6">
    <source>
        <dbReference type="ARBA" id="ARBA00022553"/>
    </source>
</evidence>
<keyword evidence="8" id="KW-0539">Nucleus</keyword>
<keyword evidence="6" id="KW-0597">Phosphoprotein</keyword>